<organism evidence="1 2">
    <name type="scientific">Paenibacillus lutimineralis</name>
    <dbReference type="NCBI Taxonomy" id="2707005"/>
    <lineage>
        <taxon>Bacteria</taxon>
        <taxon>Bacillati</taxon>
        <taxon>Bacillota</taxon>
        <taxon>Bacilli</taxon>
        <taxon>Bacillales</taxon>
        <taxon>Paenibacillaceae</taxon>
        <taxon>Paenibacillus</taxon>
    </lineage>
</organism>
<evidence type="ECO:0000313" key="2">
    <source>
        <dbReference type="Proteomes" id="UP000270678"/>
    </source>
</evidence>
<dbReference type="Proteomes" id="UP000270678">
    <property type="component" value="Chromosome"/>
</dbReference>
<dbReference type="KEGG" id="plut:EI981_01675"/>
<dbReference type="AlphaFoldDB" id="A0A3S9USR8"/>
<dbReference type="EMBL" id="CP034346">
    <property type="protein sequence ID" value="AZS13304.1"/>
    <property type="molecule type" value="Genomic_DNA"/>
</dbReference>
<evidence type="ECO:0000313" key="1">
    <source>
        <dbReference type="EMBL" id="AZS13304.1"/>
    </source>
</evidence>
<gene>
    <name evidence="1" type="ORF">EI981_01675</name>
</gene>
<accession>A0A3S9USR8</accession>
<keyword evidence="2" id="KW-1185">Reference proteome</keyword>
<dbReference type="OrthoDB" id="2597328at2"/>
<protein>
    <submittedName>
        <fullName evidence="1">Uncharacterized protein</fullName>
    </submittedName>
</protein>
<name>A0A3S9USR8_9BACL</name>
<proteinExistence type="predicted"/>
<sequence length="417" mass="47893">MNPESILRKYFNKLNYDEVVQKLKEIGLFPQPKEGKKKRYSKQELLPYFLELKKSVTEKELISFVEYSVTKKSKGLPAYTHKLSNTSFFNGKGEKELRTYFKKEEHAVSSVYQVSSVLECMDNNVVHLLLIVKEYEGQWLTGEKTLDRLTAINNCRVKIDLSKKVVTIFSGDDEVHSIIRNFLTSIFRLPIVDCRILNVRSGLSWEDNVSYKTALFLDLVNNRLKVKNIGASFKEIKFKVGNDEIKDVTINGRDIINYPLACEYITLGKDIVQFKTSISYKAFKLSCSFALKGKALDILKIVVADTSNDELRNEVIELIQDEYIAMCEHGISDLNNIKILLEQVLIRFQEKEQFLSEIVELNTVSNVEVIGNILGGVSSSHKQEIRKYLENTRVILESIGYEDIDGVMSPIEKWLQK</sequence>
<reference evidence="2" key="1">
    <citation type="submission" date="2018-12" db="EMBL/GenBank/DDBJ databases">
        <title>Complete genome sequence of Paenibacillus sp. MBLB1234.</title>
        <authorList>
            <person name="Nam Y.-D."/>
            <person name="Kang J."/>
            <person name="Chung W.-H."/>
            <person name="Park Y.S."/>
        </authorList>
    </citation>
    <scope>NUCLEOTIDE SEQUENCE [LARGE SCALE GENOMIC DNA]</scope>
    <source>
        <strain evidence="2">MBLB1234</strain>
    </source>
</reference>
<dbReference type="RefSeq" id="WP_126994846.1">
    <property type="nucleotide sequence ID" value="NZ_CP034346.1"/>
</dbReference>